<dbReference type="OrthoDB" id="428854at2759"/>
<protein>
    <submittedName>
        <fullName evidence="2">Uncharacterized protein</fullName>
    </submittedName>
</protein>
<name>A0A8T8X4T3_ASPJA</name>
<organism evidence="2 3">
    <name type="scientific">Aspergillus japonicus CBS 114.51</name>
    <dbReference type="NCBI Taxonomy" id="1448312"/>
    <lineage>
        <taxon>Eukaryota</taxon>
        <taxon>Fungi</taxon>
        <taxon>Dikarya</taxon>
        <taxon>Ascomycota</taxon>
        <taxon>Pezizomycotina</taxon>
        <taxon>Eurotiomycetes</taxon>
        <taxon>Eurotiomycetidae</taxon>
        <taxon>Eurotiales</taxon>
        <taxon>Aspergillaceae</taxon>
        <taxon>Aspergillus</taxon>
        <taxon>Aspergillus subgen. Circumdati</taxon>
    </lineage>
</organism>
<feature type="compositionally biased region" description="Polar residues" evidence="1">
    <location>
        <begin position="13"/>
        <end position="27"/>
    </location>
</feature>
<reference evidence="2 3" key="1">
    <citation type="submission" date="2018-02" db="EMBL/GenBank/DDBJ databases">
        <title>The genomes of Aspergillus section Nigri reveals drivers in fungal speciation.</title>
        <authorList>
            <consortium name="DOE Joint Genome Institute"/>
            <person name="Vesth T.C."/>
            <person name="Nybo J."/>
            <person name="Theobald S."/>
            <person name="Brandl J."/>
            <person name="Frisvad J.C."/>
            <person name="Nielsen K.F."/>
            <person name="Lyhne E.K."/>
            <person name="Kogle M.E."/>
            <person name="Kuo A."/>
            <person name="Riley R."/>
            <person name="Clum A."/>
            <person name="Nolan M."/>
            <person name="Lipzen A."/>
            <person name="Salamov A."/>
            <person name="Henrissat B."/>
            <person name="Wiebenga A."/>
            <person name="De vries R.P."/>
            <person name="Grigoriev I.V."/>
            <person name="Mortensen U.H."/>
            <person name="Andersen M.R."/>
            <person name="Baker S.E."/>
        </authorList>
    </citation>
    <scope>NUCLEOTIDE SEQUENCE [LARGE SCALE GENOMIC DNA]</scope>
    <source>
        <strain evidence="2 3">CBS 114.51</strain>
    </source>
</reference>
<dbReference type="EMBL" id="KZ824785">
    <property type="protein sequence ID" value="RAH83035.1"/>
    <property type="molecule type" value="Genomic_DNA"/>
</dbReference>
<dbReference type="RefSeq" id="XP_025528929.1">
    <property type="nucleotide sequence ID" value="XM_025670617.1"/>
</dbReference>
<evidence type="ECO:0000256" key="1">
    <source>
        <dbReference type="SAM" id="MobiDB-lite"/>
    </source>
</evidence>
<dbReference type="Proteomes" id="UP000249497">
    <property type="component" value="Unassembled WGS sequence"/>
</dbReference>
<sequence>MSGSNPFRPRQPANPTFSLQSNKTASIPYSPESRVSVPEPSPFPGSNSFPSFSTSTHPPELVDSASSDDQSDTDPFHQPSFASDQENDDPEDDQDTDGSIVDAVDSHPSVSARSPPVQPTAAVTQTISTKDYHTQRGPVASSQENAYPVGRTGSSVSLASTGDTRTSDSTTADVSQSSLRSAGRVELGTPSSSESRPRPLASRAVNRDRMPPPPPPKSHHGRLINPSPGATSSHSQTTPGQSSNRFSLRGTPSEPSYSHCPAQPATDYFSGVETSRSAQSAPVDVLRRSQSQSKRPPTPPLSRRHSQMRRSKTTSAKVNPVRLSIPPEADPTAAAAAAAAAAPPSVAIPPPSPSSWSLYPTRTRDPRLASTPSEESVPSSSSSNRLSLQIDSSSTPWIPREPGRAASPSPSVKRASLQNPPPPPPRRSRGSGNHSPDSVRLSLRSSKPSVAAAKDDYVPHPSNANDILADLTRLQKEVDDLRGHYESRKASH</sequence>
<gene>
    <name evidence="2" type="ORF">BO86DRAFT_378231</name>
</gene>
<feature type="compositionally biased region" description="Low complexity" evidence="1">
    <location>
        <begin position="370"/>
        <end position="394"/>
    </location>
</feature>
<feature type="compositionally biased region" description="Low complexity" evidence="1">
    <location>
        <begin position="160"/>
        <end position="173"/>
    </location>
</feature>
<feature type="compositionally biased region" description="Basic residues" evidence="1">
    <location>
        <begin position="302"/>
        <end position="312"/>
    </location>
</feature>
<evidence type="ECO:0000313" key="2">
    <source>
        <dbReference type="EMBL" id="RAH83035.1"/>
    </source>
</evidence>
<feature type="compositionally biased region" description="Polar residues" evidence="1">
    <location>
        <begin position="228"/>
        <end position="246"/>
    </location>
</feature>
<evidence type="ECO:0000313" key="3">
    <source>
        <dbReference type="Proteomes" id="UP000249497"/>
    </source>
</evidence>
<keyword evidence="3" id="KW-1185">Reference proteome</keyword>
<feature type="region of interest" description="Disordered" evidence="1">
    <location>
        <begin position="1"/>
        <end position="464"/>
    </location>
</feature>
<dbReference type="GeneID" id="37174309"/>
<feature type="compositionally biased region" description="Low complexity" evidence="1">
    <location>
        <begin position="28"/>
        <end position="68"/>
    </location>
</feature>
<feature type="compositionally biased region" description="Low complexity" evidence="1">
    <location>
        <begin position="326"/>
        <end position="345"/>
    </location>
</feature>
<proteinExistence type="predicted"/>
<accession>A0A8T8X4T3</accession>
<feature type="compositionally biased region" description="Acidic residues" evidence="1">
    <location>
        <begin position="85"/>
        <end position="96"/>
    </location>
</feature>
<dbReference type="AlphaFoldDB" id="A0A8T8X4T3"/>